<dbReference type="OrthoDB" id="2836917at2"/>
<dbReference type="EMBL" id="FOOX01000008">
    <property type="protein sequence ID" value="SFG72260.1"/>
    <property type="molecule type" value="Genomic_DNA"/>
</dbReference>
<accession>A0A1I2U566</accession>
<dbReference type="Pfam" id="PF26226">
    <property type="entry name" value="DUF8052"/>
    <property type="match status" value="1"/>
</dbReference>
<name>A0A1I2U566_9FIRM</name>
<proteinExistence type="predicted"/>
<evidence type="ECO:0000313" key="2">
    <source>
        <dbReference type="EMBL" id="SFG72260.1"/>
    </source>
</evidence>
<organism evidence="2 3">
    <name type="scientific">Desulfotruncus arcticus DSM 17038</name>
    <dbReference type="NCBI Taxonomy" id="1121424"/>
    <lineage>
        <taxon>Bacteria</taxon>
        <taxon>Bacillati</taxon>
        <taxon>Bacillota</taxon>
        <taxon>Clostridia</taxon>
        <taxon>Eubacteriales</taxon>
        <taxon>Desulfallaceae</taxon>
        <taxon>Desulfotruncus</taxon>
    </lineage>
</organism>
<evidence type="ECO:0000313" key="3">
    <source>
        <dbReference type="Proteomes" id="UP000199337"/>
    </source>
</evidence>
<sequence>MNLEQYLNWLADRYAGYFDVERESVILGHSLSIYAFSNIRCDKYFATKKISLGGYENIEHCLVAGHRQQVDSNGFEAFIHLLVKAANELVTPHHEHMSTMITGVLVSEKGFVPEIINQSKRFSFGRTYRFGLQGWSQVHLILVDLAAGQIHANKKGREVARSYLMPPSVKTVGR</sequence>
<dbReference type="InterPro" id="IPR058365">
    <property type="entry name" value="DUF8052"/>
</dbReference>
<reference evidence="3" key="1">
    <citation type="submission" date="2016-10" db="EMBL/GenBank/DDBJ databases">
        <authorList>
            <person name="Varghese N."/>
            <person name="Submissions S."/>
        </authorList>
    </citation>
    <scope>NUCLEOTIDE SEQUENCE [LARGE SCALE GENOMIC DNA]</scope>
    <source>
        <strain evidence="3">DSM 17038</strain>
    </source>
</reference>
<feature type="domain" description="DUF8052" evidence="1">
    <location>
        <begin position="4"/>
        <end position="163"/>
    </location>
</feature>
<dbReference type="RefSeq" id="WP_092471705.1">
    <property type="nucleotide sequence ID" value="NZ_FOOX01000008.1"/>
</dbReference>
<gene>
    <name evidence="2" type="ORF">SAMN05660649_02509</name>
</gene>
<protein>
    <recommendedName>
        <fullName evidence="1">DUF8052 domain-containing protein</fullName>
    </recommendedName>
</protein>
<evidence type="ECO:0000259" key="1">
    <source>
        <dbReference type="Pfam" id="PF26226"/>
    </source>
</evidence>
<dbReference type="AlphaFoldDB" id="A0A1I2U566"/>
<dbReference type="Proteomes" id="UP000199337">
    <property type="component" value="Unassembled WGS sequence"/>
</dbReference>
<keyword evidence="3" id="KW-1185">Reference proteome</keyword>
<dbReference type="STRING" id="341036.SAMN05660649_02509"/>